<keyword evidence="8" id="KW-1185">Reference proteome</keyword>
<dbReference type="Gene3D" id="1.25.40.20">
    <property type="entry name" value="Ankyrin repeat-containing domain"/>
    <property type="match status" value="3"/>
</dbReference>
<feature type="compositionally biased region" description="Polar residues" evidence="5">
    <location>
        <begin position="58"/>
        <end position="74"/>
    </location>
</feature>
<organism evidence="7 8">
    <name type="scientific">Peltaster fructicola</name>
    <dbReference type="NCBI Taxonomy" id="286661"/>
    <lineage>
        <taxon>Eukaryota</taxon>
        <taxon>Fungi</taxon>
        <taxon>Dikarya</taxon>
        <taxon>Ascomycota</taxon>
        <taxon>Pezizomycotina</taxon>
        <taxon>Dothideomycetes</taxon>
        <taxon>Dothideomycetes incertae sedis</taxon>
        <taxon>Peltaster</taxon>
    </lineage>
</organism>
<feature type="repeat" description="ANK" evidence="3">
    <location>
        <begin position="1277"/>
        <end position="1309"/>
    </location>
</feature>
<evidence type="ECO:0000256" key="2">
    <source>
        <dbReference type="ARBA" id="ARBA00023043"/>
    </source>
</evidence>
<dbReference type="Pfam" id="PF12796">
    <property type="entry name" value="Ank_2"/>
    <property type="match status" value="3"/>
</dbReference>
<evidence type="ECO:0000259" key="6">
    <source>
        <dbReference type="Pfam" id="PF24883"/>
    </source>
</evidence>
<dbReference type="Proteomes" id="UP000503462">
    <property type="component" value="Chromosome 1"/>
</dbReference>
<dbReference type="InterPro" id="IPR002110">
    <property type="entry name" value="Ankyrin_rpt"/>
</dbReference>
<evidence type="ECO:0000256" key="1">
    <source>
        <dbReference type="ARBA" id="ARBA00022737"/>
    </source>
</evidence>
<feature type="coiled-coil region" evidence="4">
    <location>
        <begin position="1493"/>
        <end position="1576"/>
    </location>
</feature>
<feature type="coiled-coil region" evidence="4">
    <location>
        <begin position="1604"/>
        <end position="1641"/>
    </location>
</feature>
<dbReference type="InterPro" id="IPR029058">
    <property type="entry name" value="AB_hydrolase_fold"/>
</dbReference>
<dbReference type="GO" id="GO:0005737">
    <property type="term" value="C:cytoplasm"/>
    <property type="evidence" value="ECO:0007669"/>
    <property type="project" value="TreeGrafter"/>
</dbReference>
<keyword evidence="2 3" id="KW-0040">ANK repeat</keyword>
<dbReference type="InterPro" id="IPR036770">
    <property type="entry name" value="Ankyrin_rpt-contain_sf"/>
</dbReference>
<accession>A0A6H0XJZ6</accession>
<dbReference type="Gene3D" id="3.40.50.1820">
    <property type="entry name" value="alpha/beta hydrolase"/>
    <property type="match status" value="1"/>
</dbReference>
<dbReference type="SMART" id="SM00248">
    <property type="entry name" value="ANK"/>
    <property type="match status" value="10"/>
</dbReference>
<dbReference type="Pfam" id="PF00023">
    <property type="entry name" value="Ank"/>
    <property type="match status" value="1"/>
</dbReference>
<dbReference type="PROSITE" id="PS50297">
    <property type="entry name" value="ANK_REP_REGION"/>
    <property type="match status" value="4"/>
</dbReference>
<sequence>MSLEFEDAGARGGEVYRALGQGIEILHGNESAETDILFVPGLGTNPHECWAAKDTGRTRNAQTTADGPNGSSQAAAHRRRFNWVTSADGLKALYPRARIMLYDYASAWTGKYKVRATMKSICLCLLDDLKEKRSRGTEMIRPLIIVGHSMGGIVIAKALSIAKARKEYEAIVTCTMGCIFFGTPFRGSNMAKIALMYSSVFGNEAYESLLQFMKAEKNDTLEEVVADFVEISAKANPPIDLYCVYEEEPTKTSYAEKGISKMNGLLQHNFFKAGATMLFEVGLNALGAGTHFVDKESAVLQTAKQHGMTAGHSDLVRFNSMTDQKFLPVKIELDKMIRAATVNVRRRTFLSGQNLLTQRFVNQVRQTLEGVDMQLRYRAKAQNKPNKSWLLEEKVYQEWCKSNNNNKDSHSYLFVKSRPGLGKTDACIAAIKQIGRSIDEQQSDLNVSQNRNFLAYFLCEWSSGCCTAEDVLKNIITQLISQEGSLAQHARWFVSNPRYQISGEGEANNGARATATVDNLWKCLLDIMEDEAVTSMHIVLNNAHCLDANNSSTTAFLGKLREHAFNQDQLPPAQRRVRWLITSRNERFVSEPLASNGVSLVDLEDDSEFGAKIKDARLMHAKTAVAKLKHDKEYGLELAYFVSRTLQNQSEDVTWIDIVCILLSAKPANSTEISIRRWLREIGSYNIRSLIDHCWRSILDGIKSEGTQLEKIKPEDTKLEIEELMCALTIAFEPPTMAELSVLTQIQDLKRLKYLVKLCSPVVRIASDIEHKNKVVFANPQFKQRLAEKYNGEPEQKKHYHGLVAIRCFKHIKSHYRSKEFSPSATMAGLRRSKTVKARVDKKSNVVISSAEDDEHDESDLASDNFTDAECLYPVRWLFEHLSEDPDTMQELFGDDPNFWGNTSELRNRWLAGFQVLSADLKDLSADGMSALHIASGIGAEKLVSLLVDKNGKASLEWKDHAGMTALHVAAHNNKADVVTKLLQIGAKLDAGEGHAGTPLHYAALQGHCSVMELLINKGANVNAYSTDIGPVINAAIRSGKVEAVKRVMNGDVRFDTDYTKCAPPLSLSAGISEATLFRDILDQGRDKWLQNVKLIDQALLFASYSGKLESVHILLDFEHTYTNNTLESAILSAACQNEWDVVGELLDFAKKDIAAGKRRDFQLDEVFYLAAAARQEQPTILKKIWSFTERQIRQDVLDYALYQATWLRKDGIATWLLETCKADANTTAVRPAAIKEEYEIVQSTQDYWNALNAAAKNGSALLTKELIKKGAEVDSDHGYALQLAARDGHVEVVEVLVAFGADISKQVVDSAELNFTHGTALQAACDYEHTTVVETLLKHGADPNRGKTAFTYPIISATHRNHYKILDLLLAAPNIDVNVHGGDEKTTPLINAATYMSTATVALLLEKGAAIDAKNAAGDTALIMAAHMGKDDCVELLCNSGADVTYRSPARGLPIQVAADARQPQCGRILSERMVRTIEDFREQAPLTKSQVEGLQNMIMDLEAELNETKDQLNNAEHKASYHDKENKRLEHENSYHGEQYESARAQIKSMQMDRQELERQINASKGRIDLANDRTAEVQILLEQERQTSDKLRNRHNWNELQEEKKEALRLYEAKCQESEDLQSKINELLNHFKDQEQRLSDSHRDLEMARVAIGKEKQEQESLRTALANAHQEKTTLQTTTDELQGRIDAILLATGRPQSPPVQTQTPPLQASPRPNEARTTSGFYFPPRQPVGVPDRAMASQPQSPEMIDDGMVMVEKSDLTSSAAEVKSPGFTTIHGFHRPNGALGGWRTDTTRRRLTNDSLYEASVKARSTNGESSGSVHSDDQVIPGTPAAQRLAEQSLPQTPDRPAFQSPGGLHRRG</sequence>
<feature type="repeat" description="ANK" evidence="3">
    <location>
        <begin position="1418"/>
        <end position="1450"/>
    </location>
</feature>
<evidence type="ECO:0000313" key="8">
    <source>
        <dbReference type="Proteomes" id="UP000503462"/>
    </source>
</evidence>
<gene>
    <name evidence="7" type="ORF">AMS68_000478</name>
</gene>
<evidence type="ECO:0000313" key="7">
    <source>
        <dbReference type="EMBL" id="QIW94960.1"/>
    </source>
</evidence>
<dbReference type="SUPFAM" id="SSF48403">
    <property type="entry name" value="Ankyrin repeat"/>
    <property type="match status" value="2"/>
</dbReference>
<dbReference type="SUPFAM" id="SSF53474">
    <property type="entry name" value="alpha/beta-Hydrolases"/>
    <property type="match status" value="1"/>
</dbReference>
<dbReference type="Pfam" id="PF24883">
    <property type="entry name" value="NPHP3_N"/>
    <property type="match status" value="1"/>
</dbReference>
<evidence type="ECO:0000256" key="3">
    <source>
        <dbReference type="PROSITE-ProRule" id="PRU00023"/>
    </source>
</evidence>
<evidence type="ECO:0000256" key="4">
    <source>
        <dbReference type="SAM" id="Coils"/>
    </source>
</evidence>
<name>A0A6H0XJZ6_9PEZI</name>
<dbReference type="PROSITE" id="PS50088">
    <property type="entry name" value="ANK_REPEAT"/>
    <property type="match status" value="6"/>
</dbReference>
<keyword evidence="4" id="KW-0175">Coiled coil</keyword>
<keyword evidence="1" id="KW-0677">Repeat</keyword>
<proteinExistence type="predicted"/>
<dbReference type="OrthoDB" id="427518at2759"/>
<dbReference type="InterPro" id="IPR056884">
    <property type="entry name" value="NPHP3-like_N"/>
</dbReference>
<dbReference type="PRINTS" id="PR01415">
    <property type="entry name" value="ANKYRIN"/>
</dbReference>
<feature type="region of interest" description="Disordered" evidence="5">
    <location>
        <begin position="1700"/>
        <end position="1749"/>
    </location>
</feature>
<feature type="domain" description="Nephrocystin 3-like N-terminal" evidence="6">
    <location>
        <begin position="388"/>
        <end position="584"/>
    </location>
</feature>
<feature type="region of interest" description="Disordered" evidence="5">
    <location>
        <begin position="54"/>
        <end position="74"/>
    </location>
</feature>
<feature type="repeat" description="ANK" evidence="3">
    <location>
        <begin position="1317"/>
        <end position="1349"/>
    </location>
</feature>
<evidence type="ECO:0000256" key="5">
    <source>
        <dbReference type="SAM" id="MobiDB-lite"/>
    </source>
</evidence>
<dbReference type="PANTHER" id="PTHR24198">
    <property type="entry name" value="ANKYRIN REPEAT AND PROTEIN KINASE DOMAIN-CONTAINING PROTEIN"/>
    <property type="match status" value="1"/>
</dbReference>
<dbReference type="EMBL" id="CP051139">
    <property type="protein sequence ID" value="QIW94960.1"/>
    <property type="molecule type" value="Genomic_DNA"/>
</dbReference>
<feature type="repeat" description="ANK" evidence="3">
    <location>
        <begin position="1385"/>
        <end position="1417"/>
    </location>
</feature>
<feature type="repeat" description="ANK" evidence="3">
    <location>
        <begin position="962"/>
        <end position="994"/>
    </location>
</feature>
<reference evidence="7 8" key="1">
    <citation type="journal article" date="2016" name="Sci. Rep.">
        <title>Peltaster fructicola genome reveals evolution from an invasive phytopathogen to an ectophytic parasite.</title>
        <authorList>
            <person name="Xu C."/>
            <person name="Chen H."/>
            <person name="Gleason M.L."/>
            <person name="Xu J.R."/>
            <person name="Liu H."/>
            <person name="Zhang R."/>
            <person name="Sun G."/>
        </authorList>
    </citation>
    <scope>NUCLEOTIDE SEQUENCE [LARGE SCALE GENOMIC DNA]</scope>
    <source>
        <strain evidence="7 8">LNHT1506</strain>
    </source>
</reference>
<dbReference type="PANTHER" id="PTHR24198:SF165">
    <property type="entry name" value="ANKYRIN REPEAT-CONTAINING PROTEIN-RELATED"/>
    <property type="match status" value="1"/>
</dbReference>
<feature type="region of interest" description="Disordered" evidence="5">
    <location>
        <begin position="1811"/>
        <end position="1865"/>
    </location>
</feature>
<feature type="compositionally biased region" description="Polar residues" evidence="5">
    <location>
        <begin position="1814"/>
        <end position="1825"/>
    </location>
</feature>
<protein>
    <recommendedName>
        <fullName evidence="6">Nephrocystin 3-like N-terminal domain-containing protein</fullName>
    </recommendedName>
</protein>
<feature type="repeat" description="ANK" evidence="3">
    <location>
        <begin position="995"/>
        <end position="1027"/>
    </location>
</feature>